<proteinExistence type="predicted"/>
<evidence type="ECO:0000313" key="2">
    <source>
        <dbReference type="EMBL" id="OAG19427.1"/>
    </source>
</evidence>
<dbReference type="VEuPathDB" id="FungiDB:CC77DRAFT_165113"/>
<organism evidence="2 3">
    <name type="scientific">Alternaria alternata</name>
    <name type="common">Alternaria rot fungus</name>
    <name type="synonym">Torula alternata</name>
    <dbReference type="NCBI Taxonomy" id="5599"/>
    <lineage>
        <taxon>Eukaryota</taxon>
        <taxon>Fungi</taxon>
        <taxon>Dikarya</taxon>
        <taxon>Ascomycota</taxon>
        <taxon>Pezizomycotina</taxon>
        <taxon>Dothideomycetes</taxon>
        <taxon>Pleosporomycetidae</taxon>
        <taxon>Pleosporales</taxon>
        <taxon>Pleosporineae</taxon>
        <taxon>Pleosporaceae</taxon>
        <taxon>Alternaria</taxon>
        <taxon>Alternaria sect. Alternaria</taxon>
        <taxon>Alternaria alternata complex</taxon>
    </lineage>
</organism>
<protein>
    <submittedName>
        <fullName evidence="2">Uncharacterized protein</fullName>
    </submittedName>
</protein>
<reference evidence="2 3" key="1">
    <citation type="submission" date="2016-05" db="EMBL/GenBank/DDBJ databases">
        <title>Comparative analysis of secretome profiles of manganese(II)-oxidizing ascomycete fungi.</title>
        <authorList>
            <consortium name="DOE Joint Genome Institute"/>
            <person name="Zeiner C.A."/>
            <person name="Purvine S.O."/>
            <person name="Zink E.M."/>
            <person name="Wu S."/>
            <person name="Pasa-Tolic L."/>
            <person name="Chaput D.L."/>
            <person name="Haridas S."/>
            <person name="Grigoriev I.V."/>
            <person name="Santelli C.M."/>
            <person name="Hansel C.M."/>
        </authorList>
    </citation>
    <scope>NUCLEOTIDE SEQUENCE [LARGE SCALE GENOMIC DNA]</scope>
    <source>
        <strain evidence="2 3">SRC1lrK2f</strain>
    </source>
</reference>
<feature type="chain" id="PRO_5008059475" evidence="1">
    <location>
        <begin position="27"/>
        <end position="81"/>
    </location>
</feature>
<dbReference type="RefSeq" id="XP_018384848.1">
    <property type="nucleotide sequence ID" value="XM_018530381.1"/>
</dbReference>
<dbReference type="AlphaFoldDB" id="A0A177DJ94"/>
<name>A0A177DJ94_ALTAL</name>
<keyword evidence="3" id="KW-1185">Reference proteome</keyword>
<feature type="signal peptide" evidence="1">
    <location>
        <begin position="1"/>
        <end position="26"/>
    </location>
</feature>
<evidence type="ECO:0000313" key="3">
    <source>
        <dbReference type="Proteomes" id="UP000077248"/>
    </source>
</evidence>
<dbReference type="EMBL" id="KV441481">
    <property type="protein sequence ID" value="OAG19427.1"/>
    <property type="molecule type" value="Genomic_DNA"/>
</dbReference>
<accession>A0A177DJ94</accession>
<dbReference type="Proteomes" id="UP000077248">
    <property type="component" value="Unassembled WGS sequence"/>
</dbReference>
<gene>
    <name evidence="2" type="ORF">CC77DRAFT_165113</name>
</gene>
<evidence type="ECO:0000256" key="1">
    <source>
        <dbReference type="SAM" id="SignalP"/>
    </source>
</evidence>
<dbReference type="KEGG" id="aalt:CC77DRAFT_165113"/>
<sequence length="81" mass="9825">MLYSLSFTICLFICVLFINFIPATRSNNEEELSSLSNYYHDPLRWFFMASKRSRRYNVRHHFQMPIYHIDLHIHLLILVCS</sequence>
<keyword evidence="1" id="KW-0732">Signal</keyword>
<dbReference type="GeneID" id="29115975"/>